<evidence type="ECO:0000259" key="5">
    <source>
        <dbReference type="Pfam" id="PF25954"/>
    </source>
</evidence>
<organism evidence="7 8">
    <name type="scientific">Candidatus Electronema aureum</name>
    <dbReference type="NCBI Taxonomy" id="2005002"/>
    <lineage>
        <taxon>Bacteria</taxon>
        <taxon>Pseudomonadati</taxon>
        <taxon>Thermodesulfobacteriota</taxon>
        <taxon>Desulfobulbia</taxon>
        <taxon>Desulfobulbales</taxon>
        <taxon>Desulfobulbaceae</taxon>
        <taxon>Candidatus Electronema</taxon>
    </lineage>
</organism>
<dbReference type="Gene3D" id="2.40.50.100">
    <property type="match status" value="1"/>
</dbReference>
<dbReference type="SUPFAM" id="SSF111369">
    <property type="entry name" value="HlyD-like secretion proteins"/>
    <property type="match status" value="1"/>
</dbReference>
<dbReference type="EMBL" id="NQJD01000016">
    <property type="protein sequence ID" value="TAA74835.1"/>
    <property type="molecule type" value="Genomic_DNA"/>
</dbReference>
<comment type="caution">
    <text evidence="7">The sequence shown here is derived from an EMBL/GenBank/DDBJ whole genome shotgun (WGS) entry which is preliminary data.</text>
</comment>
<feature type="domain" description="Multidrug resistance protein MdtA-like barrel-sandwich hybrid" evidence="4">
    <location>
        <begin position="92"/>
        <end position="214"/>
    </location>
</feature>
<evidence type="ECO:0000259" key="4">
    <source>
        <dbReference type="Pfam" id="PF25917"/>
    </source>
</evidence>
<keyword evidence="8" id="KW-1185">Reference proteome</keyword>
<dbReference type="AlphaFoldDB" id="A0A521G1F0"/>
<dbReference type="Gene3D" id="2.40.420.20">
    <property type="match status" value="1"/>
</dbReference>
<dbReference type="Pfam" id="PF25954">
    <property type="entry name" value="Beta-barrel_RND_2"/>
    <property type="match status" value="1"/>
</dbReference>
<gene>
    <name evidence="7" type="ORF">CDV28_11611</name>
</gene>
<dbReference type="Proteomes" id="UP000316238">
    <property type="component" value="Unassembled WGS sequence"/>
</dbReference>
<proteinExistence type="inferred from homology"/>
<dbReference type="InterPro" id="IPR006143">
    <property type="entry name" value="RND_pump_MFP"/>
</dbReference>
<evidence type="ECO:0000256" key="2">
    <source>
        <dbReference type="SAM" id="Coils"/>
    </source>
</evidence>
<feature type="domain" description="CusB-like beta-barrel" evidence="5">
    <location>
        <begin position="226"/>
        <end position="296"/>
    </location>
</feature>
<evidence type="ECO:0000256" key="3">
    <source>
        <dbReference type="SAM" id="Phobius"/>
    </source>
</evidence>
<dbReference type="InterPro" id="IPR058637">
    <property type="entry name" value="YknX-like_C"/>
</dbReference>
<dbReference type="Gene3D" id="1.10.287.470">
    <property type="entry name" value="Helix hairpin bin"/>
    <property type="match status" value="1"/>
</dbReference>
<dbReference type="GO" id="GO:1990281">
    <property type="term" value="C:efflux pump complex"/>
    <property type="evidence" value="ECO:0007669"/>
    <property type="project" value="TreeGrafter"/>
</dbReference>
<feature type="coiled-coil region" evidence="2">
    <location>
        <begin position="130"/>
        <end position="188"/>
    </location>
</feature>
<sequence length="384" mass="42600">MNTPEPRTLRGKIVWFFLHNLPGFLFILLLLGIAALTNEKIKEKRAMLEEELKNATAVETPPINVVTLQLKPTTMRDKINLPGKVEAWTQLQLMAKVSGSIEEIFVREGERVKKGQLIARIESKDYQITLDAAKAAYELAQINLARNENLRSKGIATQANLDEQQNQLRQAKAHLEEAELRLSRCQITAPMAGVISRLDAEVGLLVNSLAPAQIAEILEIDRVKAVVSIPESDAEAVRQLHEVEVVVQAIGGKKIAAPVHYFAVAPESSAHVYRLELALINIDHRILPGMLVRAEIIKTAQEQALAVPLYAVISRNNEHFVYVDENGIARRRVVTTGFLEGWQVLINSGLQAGDKVIIEGHRSVEDGQKIKAVKSVTDMKELLP</sequence>
<dbReference type="Gene3D" id="2.40.30.170">
    <property type="match status" value="1"/>
</dbReference>
<keyword evidence="2" id="KW-0175">Coiled coil</keyword>
<evidence type="ECO:0000259" key="6">
    <source>
        <dbReference type="Pfam" id="PF25989"/>
    </source>
</evidence>
<evidence type="ECO:0000256" key="1">
    <source>
        <dbReference type="ARBA" id="ARBA00009477"/>
    </source>
</evidence>
<dbReference type="Pfam" id="PF25917">
    <property type="entry name" value="BSH_RND"/>
    <property type="match status" value="1"/>
</dbReference>
<dbReference type="InterPro" id="IPR058792">
    <property type="entry name" value="Beta-barrel_RND_2"/>
</dbReference>
<accession>A0A521G1F0</accession>
<feature type="domain" description="YknX-like C-terminal permuted SH3-like" evidence="6">
    <location>
        <begin position="304"/>
        <end position="371"/>
    </location>
</feature>
<keyword evidence="3" id="KW-1133">Transmembrane helix</keyword>
<dbReference type="Pfam" id="PF25989">
    <property type="entry name" value="YknX_C"/>
    <property type="match status" value="1"/>
</dbReference>
<keyword evidence="3" id="KW-0472">Membrane</keyword>
<dbReference type="InterPro" id="IPR058625">
    <property type="entry name" value="MdtA-like_BSH"/>
</dbReference>
<comment type="similarity">
    <text evidence="1">Belongs to the membrane fusion protein (MFP) (TC 8.A.1) family.</text>
</comment>
<dbReference type="NCBIfam" id="TIGR01730">
    <property type="entry name" value="RND_mfp"/>
    <property type="match status" value="1"/>
</dbReference>
<keyword evidence="3" id="KW-0812">Transmembrane</keyword>
<name>A0A521G1F0_9BACT</name>
<dbReference type="PANTHER" id="PTHR30469">
    <property type="entry name" value="MULTIDRUG RESISTANCE PROTEIN MDTA"/>
    <property type="match status" value="1"/>
</dbReference>
<protein>
    <submittedName>
        <fullName evidence="7">RND family efflux transporter, MFP subunit</fullName>
    </submittedName>
</protein>
<reference evidence="7" key="1">
    <citation type="submission" date="2017-07" db="EMBL/GenBank/DDBJ databases">
        <title>The cable genome - Insights into the physiology and evolution of filamentous bacteria capable of sulfide oxidation via long distance electron transfer.</title>
        <authorList>
            <person name="Thorup C."/>
            <person name="Bjerg J.T."/>
            <person name="Schreiber L."/>
            <person name="Nielsen L.P."/>
            <person name="Kjeldsen K.U."/>
            <person name="Boesen T."/>
            <person name="Boggild A."/>
            <person name="Meysman F."/>
            <person name="Geelhoed J."/>
            <person name="Schramm A."/>
        </authorList>
    </citation>
    <scope>NUCLEOTIDE SEQUENCE [LARGE SCALE GENOMIC DNA]</scope>
    <source>
        <strain evidence="7">GS</strain>
    </source>
</reference>
<feature type="transmembrane region" description="Helical" evidence="3">
    <location>
        <begin position="13"/>
        <end position="37"/>
    </location>
</feature>
<evidence type="ECO:0000313" key="8">
    <source>
        <dbReference type="Proteomes" id="UP000316238"/>
    </source>
</evidence>
<dbReference type="GO" id="GO:0015562">
    <property type="term" value="F:efflux transmembrane transporter activity"/>
    <property type="evidence" value="ECO:0007669"/>
    <property type="project" value="TreeGrafter"/>
</dbReference>
<evidence type="ECO:0000313" key="7">
    <source>
        <dbReference type="EMBL" id="TAA74835.1"/>
    </source>
</evidence>